<sequence length="276" mass="32878">MKILENKKAQERLQHVISHYSSGWINKPERKDFLCNRIVLKEDNFYTCFRSLQGYCDLKLIYDWFHNPDVNAVRHLCYNYSKLFYVCSQPPYSYYDCEELFAYENMAWEGVWFLLSNHVPLIKEYAKLDQLFGKQSNNPNSPDFYTKQFFVALRGDWKELKQRCETILANPPKSGRGKQYMLDHKFYLGLANGDVQGMQKVIDKLLEPKVMGRRKSYESGYTKDLICTPVLLYLKLALYHGYELQVDNPYIPNEWLPMTPLDEYVDEFDFMKNYKI</sequence>
<dbReference type="EMBL" id="JASAYJ010000003">
    <property type="protein sequence ID" value="MDP8186611.1"/>
    <property type="molecule type" value="Genomic_DNA"/>
</dbReference>
<dbReference type="Proteomes" id="UP001230466">
    <property type="component" value="Unassembled WGS sequence"/>
</dbReference>
<protein>
    <submittedName>
        <fullName evidence="1">Immunity 49 family protein</fullName>
    </submittedName>
</protein>
<dbReference type="RefSeq" id="WP_211597274.1">
    <property type="nucleotide sequence ID" value="NZ_JAGRQI010000003.1"/>
</dbReference>
<reference evidence="1" key="1">
    <citation type="journal article" date="2023" name="Front. Microbiol.">
        <title>Phylogeography and host specificity of Pasteurellaceae pathogenic to sea-farmed fish in the north-east Atlantic.</title>
        <authorList>
            <person name="Gulla S."/>
            <person name="Colquhoun D.J."/>
            <person name="Olsen A.B."/>
            <person name="Spilsberg B."/>
            <person name="Lagesen K."/>
            <person name="Aakesson C.P."/>
            <person name="Strom S."/>
            <person name="Manji F."/>
            <person name="Birkbeck T.H."/>
            <person name="Nilsen H.K."/>
        </authorList>
    </citation>
    <scope>NUCLEOTIDE SEQUENCE</scope>
    <source>
        <strain evidence="1">VIB1234</strain>
    </source>
</reference>
<evidence type="ECO:0000313" key="2">
    <source>
        <dbReference type="Proteomes" id="UP001230466"/>
    </source>
</evidence>
<dbReference type="AlphaFoldDB" id="A0AAW8CG50"/>
<organism evidence="1 2">
    <name type="scientific">Pasteurella atlantica</name>
    <dbReference type="NCBI Taxonomy" id="2827233"/>
    <lineage>
        <taxon>Bacteria</taxon>
        <taxon>Pseudomonadati</taxon>
        <taxon>Pseudomonadota</taxon>
        <taxon>Gammaproteobacteria</taxon>
        <taxon>Pasteurellales</taxon>
        <taxon>Pasteurellaceae</taxon>
        <taxon>Pasteurella</taxon>
    </lineage>
</organism>
<evidence type="ECO:0000313" key="1">
    <source>
        <dbReference type="EMBL" id="MDP8186611.1"/>
    </source>
</evidence>
<name>A0AAW8CG50_9PAST</name>
<proteinExistence type="predicted"/>
<accession>A0AAW8CG50</accession>
<comment type="caution">
    <text evidence="1">The sequence shown here is derived from an EMBL/GenBank/DDBJ whole genome shotgun (WGS) entry which is preliminary data.</text>
</comment>
<gene>
    <name evidence="1" type="ORF">QJU78_02300</name>
</gene>